<gene>
    <name evidence="1" type="ORF">METZ01_LOCUS469365</name>
</gene>
<organism evidence="1">
    <name type="scientific">marine metagenome</name>
    <dbReference type="NCBI Taxonomy" id="408172"/>
    <lineage>
        <taxon>unclassified sequences</taxon>
        <taxon>metagenomes</taxon>
        <taxon>ecological metagenomes</taxon>
    </lineage>
</organism>
<sequence>MILHTYTGDEGVEVKKQIEINIEGNLNILANCLPKMRD</sequence>
<dbReference type="AlphaFoldDB" id="A0A383B9I7"/>
<proteinExistence type="predicted"/>
<reference evidence="1" key="1">
    <citation type="submission" date="2018-05" db="EMBL/GenBank/DDBJ databases">
        <authorList>
            <person name="Lanie J.A."/>
            <person name="Ng W.-L."/>
            <person name="Kazmierczak K.M."/>
            <person name="Andrzejewski T.M."/>
            <person name="Davidsen T.M."/>
            <person name="Wayne K.J."/>
            <person name="Tettelin H."/>
            <person name="Glass J.I."/>
            <person name="Rusch D."/>
            <person name="Podicherti R."/>
            <person name="Tsui H.-C.T."/>
            <person name="Winkler M.E."/>
        </authorList>
    </citation>
    <scope>NUCLEOTIDE SEQUENCE</scope>
</reference>
<protein>
    <submittedName>
        <fullName evidence="1">Uncharacterized protein</fullName>
    </submittedName>
</protein>
<accession>A0A383B9I7</accession>
<feature type="non-terminal residue" evidence="1">
    <location>
        <position position="38"/>
    </location>
</feature>
<name>A0A383B9I7_9ZZZZ</name>
<evidence type="ECO:0000313" key="1">
    <source>
        <dbReference type="EMBL" id="SVE16511.1"/>
    </source>
</evidence>
<dbReference type="EMBL" id="UINC01198523">
    <property type="protein sequence ID" value="SVE16511.1"/>
    <property type="molecule type" value="Genomic_DNA"/>
</dbReference>